<reference evidence="1" key="2">
    <citation type="submission" date="2007-04" db="EMBL/GenBank/DDBJ databases">
        <title>The genome of the human body louse.</title>
        <authorList>
            <consortium name="The Human Body Louse Genome Consortium"/>
            <person name="Kirkness E."/>
            <person name="Walenz B."/>
            <person name="Hass B."/>
            <person name="Bruggner R."/>
            <person name="Strausberg R."/>
        </authorList>
    </citation>
    <scope>NUCLEOTIDE SEQUENCE</scope>
    <source>
        <strain evidence="1">USDA</strain>
    </source>
</reference>
<dbReference type="CTD" id="8235146"/>
<dbReference type="EMBL" id="AAZO01006438">
    <property type="status" value="NOT_ANNOTATED_CDS"/>
    <property type="molecule type" value="Genomic_DNA"/>
</dbReference>
<dbReference type="OrthoDB" id="6608749at2759"/>
<organism>
    <name type="scientific">Pediculus humanus subsp. corporis</name>
    <name type="common">Body louse</name>
    <dbReference type="NCBI Taxonomy" id="121224"/>
    <lineage>
        <taxon>Eukaryota</taxon>
        <taxon>Metazoa</taxon>
        <taxon>Ecdysozoa</taxon>
        <taxon>Arthropoda</taxon>
        <taxon>Hexapoda</taxon>
        <taxon>Insecta</taxon>
        <taxon>Pterygota</taxon>
        <taxon>Neoptera</taxon>
        <taxon>Paraneoptera</taxon>
        <taxon>Psocodea</taxon>
        <taxon>Troctomorpha</taxon>
        <taxon>Phthiraptera</taxon>
        <taxon>Anoplura</taxon>
        <taxon>Pediculidae</taxon>
        <taxon>Pediculus</taxon>
    </lineage>
</organism>
<keyword evidence="3" id="KW-1185">Reference proteome</keyword>
<dbReference type="InParanoid" id="E0VZD4"/>
<reference evidence="2" key="3">
    <citation type="submission" date="2020-05" db="UniProtKB">
        <authorList>
            <consortium name="EnsemblMetazoa"/>
        </authorList>
    </citation>
    <scope>IDENTIFICATION</scope>
    <source>
        <strain evidence="2">USDA</strain>
    </source>
</reference>
<evidence type="ECO:0000313" key="3">
    <source>
        <dbReference type="Proteomes" id="UP000009046"/>
    </source>
</evidence>
<dbReference type="AlphaFoldDB" id="E0VZD4"/>
<sequence length="94" mass="10907">MDRTKIKFARAIFFKELTESEDDIEKADDPEQDGNIYHNKTLYKTKAITEDDVQNTEKLDKNLNKSDGDDNDVDNDCIVQCLYYTIQCCECIIS</sequence>
<proteinExistence type="predicted"/>
<dbReference type="EMBL" id="DS235851">
    <property type="protein sequence ID" value="EEB18740.1"/>
    <property type="molecule type" value="Genomic_DNA"/>
</dbReference>
<reference evidence="1" key="1">
    <citation type="submission" date="2007-04" db="EMBL/GenBank/DDBJ databases">
        <title>Annotation of Pediculus humanus corporis strain USDA.</title>
        <authorList>
            <person name="Kirkness E."/>
            <person name="Hannick L."/>
            <person name="Hass B."/>
            <person name="Bruggner R."/>
            <person name="Lawson D."/>
            <person name="Bidwell S."/>
            <person name="Joardar V."/>
            <person name="Caler E."/>
            <person name="Walenz B."/>
            <person name="Inman J."/>
            <person name="Schobel S."/>
            <person name="Galinsky K."/>
            <person name="Amedeo P."/>
            <person name="Strausberg R."/>
        </authorList>
    </citation>
    <scope>NUCLEOTIDE SEQUENCE</scope>
    <source>
        <strain evidence="1">USDA</strain>
    </source>
</reference>
<evidence type="ECO:0000313" key="1">
    <source>
        <dbReference type="EMBL" id="EEB18740.1"/>
    </source>
</evidence>
<accession>E0VZD4</accession>
<dbReference type="VEuPathDB" id="VectorBase:PHUM530350"/>
<name>E0VZD4_PEDHC</name>
<protein>
    <submittedName>
        <fullName evidence="1 2">Uncharacterized protein</fullName>
    </submittedName>
</protein>
<dbReference type="EnsemblMetazoa" id="PHUM530350-RA">
    <property type="protein sequence ID" value="PHUM530350-PA"/>
    <property type="gene ID" value="PHUM530350"/>
</dbReference>
<gene>
    <name evidence="2" type="primary">8235146</name>
    <name evidence="1" type="ORF">Phum_PHUM530350</name>
</gene>
<dbReference type="GeneID" id="8235146"/>
<dbReference type="Proteomes" id="UP000009046">
    <property type="component" value="Unassembled WGS sequence"/>
</dbReference>
<evidence type="ECO:0000313" key="2">
    <source>
        <dbReference type="EnsemblMetazoa" id="PHUM530350-PA"/>
    </source>
</evidence>
<dbReference type="HOGENOM" id="CLU_2388838_0_0_1"/>
<dbReference type="KEGG" id="phu:Phum_PHUM530350"/>
<dbReference type="RefSeq" id="XP_002431478.1">
    <property type="nucleotide sequence ID" value="XM_002431433.1"/>
</dbReference>